<dbReference type="AlphaFoldDB" id="A0A835KFF2"/>
<evidence type="ECO:0000313" key="2">
    <source>
        <dbReference type="EMBL" id="KAF8727537.1"/>
    </source>
</evidence>
<organism evidence="2 3">
    <name type="scientific">Digitaria exilis</name>
    <dbReference type="NCBI Taxonomy" id="1010633"/>
    <lineage>
        <taxon>Eukaryota</taxon>
        <taxon>Viridiplantae</taxon>
        <taxon>Streptophyta</taxon>
        <taxon>Embryophyta</taxon>
        <taxon>Tracheophyta</taxon>
        <taxon>Spermatophyta</taxon>
        <taxon>Magnoliopsida</taxon>
        <taxon>Liliopsida</taxon>
        <taxon>Poales</taxon>
        <taxon>Poaceae</taxon>
        <taxon>PACMAD clade</taxon>
        <taxon>Panicoideae</taxon>
        <taxon>Panicodae</taxon>
        <taxon>Paniceae</taxon>
        <taxon>Anthephorinae</taxon>
        <taxon>Digitaria</taxon>
    </lineage>
</organism>
<gene>
    <name evidence="2" type="ORF">HU200_018899</name>
    <name evidence="1" type="ORF">HU200_023936</name>
</gene>
<sequence>MLHRRATDGRGGPCRADIGLLRRGDEDFAVTDLKALIGKMEVPYLYRIRIGHHIHPAAQRRSRHVTIASLVAWTNQPARHSTCKLVSAARLRGNAKISRFHRAWLARALRATNQHHASAWLHPSMQPNVAVLHVLGLANARLSRNENQSAPNKVVSFEGFLC</sequence>
<dbReference type="EMBL" id="JACEFO010001700">
    <property type="protein sequence ID" value="KAF8719241.1"/>
    <property type="molecule type" value="Genomic_DNA"/>
</dbReference>
<name>A0A835KFF2_9POAL</name>
<reference evidence="2" key="1">
    <citation type="submission" date="2020-07" db="EMBL/GenBank/DDBJ databases">
        <title>Genome sequence and genetic diversity analysis of an under-domesticated orphan crop, white fonio (Digitaria exilis).</title>
        <authorList>
            <person name="Bennetzen J.L."/>
            <person name="Chen S."/>
            <person name="Ma X."/>
            <person name="Wang X."/>
            <person name="Yssel A.E.J."/>
            <person name="Chaluvadi S.R."/>
            <person name="Johnson M."/>
            <person name="Gangashetty P."/>
            <person name="Hamidou F."/>
            <person name="Sanogo M.D."/>
            <person name="Zwaenepoel A."/>
            <person name="Wallace J."/>
            <person name="Van De Peer Y."/>
            <person name="Van Deynze A."/>
        </authorList>
    </citation>
    <scope>NUCLEOTIDE SEQUENCE</scope>
    <source>
        <tissue evidence="2">Leaves</tissue>
    </source>
</reference>
<dbReference type="EMBL" id="JACEFO010001643">
    <property type="protein sequence ID" value="KAF8727537.1"/>
    <property type="molecule type" value="Genomic_DNA"/>
</dbReference>
<evidence type="ECO:0000313" key="1">
    <source>
        <dbReference type="EMBL" id="KAF8719241.1"/>
    </source>
</evidence>
<keyword evidence="3" id="KW-1185">Reference proteome</keyword>
<protein>
    <submittedName>
        <fullName evidence="2">Uncharacterized protein</fullName>
    </submittedName>
</protein>
<accession>A0A835KFF2</accession>
<dbReference type="Proteomes" id="UP000636709">
    <property type="component" value="Unassembled WGS sequence"/>
</dbReference>
<proteinExistence type="predicted"/>
<evidence type="ECO:0000313" key="3">
    <source>
        <dbReference type="Proteomes" id="UP000636709"/>
    </source>
</evidence>
<comment type="caution">
    <text evidence="2">The sequence shown here is derived from an EMBL/GenBank/DDBJ whole genome shotgun (WGS) entry which is preliminary data.</text>
</comment>